<evidence type="ECO:0008006" key="4">
    <source>
        <dbReference type="Google" id="ProtNLM"/>
    </source>
</evidence>
<protein>
    <recommendedName>
        <fullName evidence="4">Ecp2 effector protein domain-containing protein</fullName>
    </recommendedName>
</protein>
<proteinExistence type="predicted"/>
<dbReference type="RefSeq" id="XP_033687856.1">
    <property type="nucleotide sequence ID" value="XM_033831885.1"/>
</dbReference>
<feature type="chain" id="PRO_5025610303" description="Ecp2 effector protein domain-containing protein" evidence="1">
    <location>
        <begin position="22"/>
        <end position="147"/>
    </location>
</feature>
<dbReference type="EMBL" id="ML987191">
    <property type="protein sequence ID" value="KAF2252852.1"/>
    <property type="molecule type" value="Genomic_DNA"/>
</dbReference>
<keyword evidence="1" id="KW-0732">Signal</keyword>
<gene>
    <name evidence="2" type="ORF">BU26DRAFT_547499</name>
</gene>
<dbReference type="OrthoDB" id="2827561at2759"/>
<name>A0A6A6ISP7_9PLEO</name>
<evidence type="ECO:0000256" key="1">
    <source>
        <dbReference type="SAM" id="SignalP"/>
    </source>
</evidence>
<accession>A0A6A6ISP7</accession>
<feature type="signal peptide" evidence="1">
    <location>
        <begin position="1"/>
        <end position="21"/>
    </location>
</feature>
<organism evidence="2 3">
    <name type="scientific">Trematosphaeria pertusa</name>
    <dbReference type="NCBI Taxonomy" id="390896"/>
    <lineage>
        <taxon>Eukaryota</taxon>
        <taxon>Fungi</taxon>
        <taxon>Dikarya</taxon>
        <taxon>Ascomycota</taxon>
        <taxon>Pezizomycotina</taxon>
        <taxon>Dothideomycetes</taxon>
        <taxon>Pleosporomycetidae</taxon>
        <taxon>Pleosporales</taxon>
        <taxon>Massarineae</taxon>
        <taxon>Trematosphaeriaceae</taxon>
        <taxon>Trematosphaeria</taxon>
    </lineage>
</organism>
<keyword evidence="3" id="KW-1185">Reference proteome</keyword>
<reference evidence="2" key="1">
    <citation type="journal article" date="2020" name="Stud. Mycol.">
        <title>101 Dothideomycetes genomes: a test case for predicting lifestyles and emergence of pathogens.</title>
        <authorList>
            <person name="Haridas S."/>
            <person name="Albert R."/>
            <person name="Binder M."/>
            <person name="Bloem J."/>
            <person name="Labutti K."/>
            <person name="Salamov A."/>
            <person name="Andreopoulos B."/>
            <person name="Baker S."/>
            <person name="Barry K."/>
            <person name="Bills G."/>
            <person name="Bluhm B."/>
            <person name="Cannon C."/>
            <person name="Castanera R."/>
            <person name="Culley D."/>
            <person name="Daum C."/>
            <person name="Ezra D."/>
            <person name="Gonzalez J."/>
            <person name="Henrissat B."/>
            <person name="Kuo A."/>
            <person name="Liang C."/>
            <person name="Lipzen A."/>
            <person name="Lutzoni F."/>
            <person name="Magnuson J."/>
            <person name="Mondo S."/>
            <person name="Nolan M."/>
            <person name="Ohm R."/>
            <person name="Pangilinan J."/>
            <person name="Park H.-J."/>
            <person name="Ramirez L."/>
            <person name="Alfaro M."/>
            <person name="Sun H."/>
            <person name="Tritt A."/>
            <person name="Yoshinaga Y."/>
            <person name="Zwiers L.-H."/>
            <person name="Turgeon B."/>
            <person name="Goodwin S."/>
            <person name="Spatafora J."/>
            <person name="Crous P."/>
            <person name="Grigoriev I."/>
        </authorList>
    </citation>
    <scope>NUCLEOTIDE SEQUENCE</scope>
    <source>
        <strain evidence="2">CBS 122368</strain>
    </source>
</reference>
<sequence>MRSAAAILVATTAFLTAPAVALFDCNADQHAFPVTPGKFVVHYTSIRDSNYDDDAWIRICKPNAQNKWDNVHPLGTQCGAGHPVTFSTSQTSLNHAFKVTNGNGCDWFSSNLDDAAMDYNGQHRDLGADPAAGCGKRDHGISCEFDL</sequence>
<dbReference type="AlphaFoldDB" id="A0A6A6ISP7"/>
<evidence type="ECO:0000313" key="3">
    <source>
        <dbReference type="Proteomes" id="UP000800094"/>
    </source>
</evidence>
<dbReference type="Proteomes" id="UP000800094">
    <property type="component" value="Unassembled WGS sequence"/>
</dbReference>
<dbReference type="GeneID" id="54585215"/>
<evidence type="ECO:0000313" key="2">
    <source>
        <dbReference type="EMBL" id="KAF2252852.1"/>
    </source>
</evidence>